<evidence type="ECO:0000313" key="7">
    <source>
        <dbReference type="EMBL" id="KJY76812.1"/>
    </source>
</evidence>
<dbReference type="InterPro" id="IPR002994">
    <property type="entry name" value="Surf1/Shy1"/>
</dbReference>
<evidence type="ECO:0000256" key="1">
    <source>
        <dbReference type="ARBA" id="ARBA00004370"/>
    </source>
</evidence>
<gene>
    <name evidence="7" type="ORF">TW71_05600</name>
</gene>
<feature type="transmembrane region" description="Helical" evidence="6">
    <location>
        <begin position="15"/>
        <end position="37"/>
    </location>
</feature>
<keyword evidence="3 6" id="KW-0812">Transmembrane</keyword>
<dbReference type="PANTHER" id="PTHR23427:SF2">
    <property type="entry name" value="SURFEIT LOCUS PROTEIN 1"/>
    <property type="match status" value="1"/>
</dbReference>
<evidence type="ECO:0000256" key="2">
    <source>
        <dbReference type="ARBA" id="ARBA00007165"/>
    </source>
</evidence>
<comment type="subcellular location">
    <subcellularLocation>
        <location evidence="6">Cell membrane</location>
        <topology evidence="6">Multi-pass membrane protein</topology>
    </subcellularLocation>
    <subcellularLocation>
        <location evidence="1">Membrane</location>
    </subcellularLocation>
</comment>
<dbReference type="PROSITE" id="PS50895">
    <property type="entry name" value="SURF1"/>
    <property type="match status" value="1"/>
</dbReference>
<keyword evidence="4 6" id="KW-1133">Transmembrane helix</keyword>
<name>A0A837GAE2_9VIBR</name>
<dbReference type="CDD" id="cd06662">
    <property type="entry name" value="SURF1"/>
    <property type="match status" value="1"/>
</dbReference>
<dbReference type="EMBL" id="JXXR01000003">
    <property type="protein sequence ID" value="KJY76812.1"/>
    <property type="molecule type" value="Genomic_DNA"/>
</dbReference>
<evidence type="ECO:0000256" key="4">
    <source>
        <dbReference type="ARBA" id="ARBA00022989"/>
    </source>
</evidence>
<comment type="caution">
    <text evidence="7">The sequence shown here is derived from an EMBL/GenBank/DDBJ whole genome shotgun (WGS) entry which is preliminary data.</text>
</comment>
<protein>
    <recommendedName>
        <fullName evidence="6">SURF1-like protein</fullName>
    </recommendedName>
</protein>
<accession>A0A837GAE2</accession>
<reference evidence="7" key="1">
    <citation type="journal article" date="2015" name="BMC Genomics">
        <title>Genome mining reveals unlocked bioactive potential of marine Gram-negative bacteria.</title>
        <authorList>
            <person name="Machado H."/>
            <person name="Sonnenschein E.C."/>
            <person name="Melchiorsen J."/>
            <person name="Gram L."/>
        </authorList>
    </citation>
    <scope>NUCLEOTIDE SEQUENCE</scope>
    <source>
        <strain evidence="7">S2052</strain>
    </source>
</reference>
<organism evidence="7">
    <name type="scientific">Vibrio coralliilyticus</name>
    <dbReference type="NCBI Taxonomy" id="190893"/>
    <lineage>
        <taxon>Bacteria</taxon>
        <taxon>Pseudomonadati</taxon>
        <taxon>Pseudomonadota</taxon>
        <taxon>Gammaproteobacteria</taxon>
        <taxon>Vibrionales</taxon>
        <taxon>Vibrionaceae</taxon>
        <taxon>Vibrio</taxon>
    </lineage>
</organism>
<dbReference type="InterPro" id="IPR045214">
    <property type="entry name" value="Surf1/Surf4"/>
</dbReference>
<evidence type="ECO:0000256" key="3">
    <source>
        <dbReference type="ARBA" id="ARBA00022692"/>
    </source>
</evidence>
<evidence type="ECO:0000256" key="5">
    <source>
        <dbReference type="ARBA" id="ARBA00023136"/>
    </source>
</evidence>
<dbReference type="RefSeq" id="WP_045985250.1">
    <property type="nucleotide sequence ID" value="NZ_CP063052.1"/>
</dbReference>
<keyword evidence="5 6" id="KW-0472">Membrane</keyword>
<feature type="transmembrane region" description="Helical" evidence="6">
    <location>
        <begin position="220"/>
        <end position="239"/>
    </location>
</feature>
<proteinExistence type="inferred from homology"/>
<dbReference type="PANTHER" id="PTHR23427">
    <property type="entry name" value="SURFEIT LOCUS PROTEIN"/>
    <property type="match status" value="1"/>
</dbReference>
<keyword evidence="6" id="KW-1003">Cell membrane</keyword>
<dbReference type="Pfam" id="PF02104">
    <property type="entry name" value="SURF1"/>
    <property type="match status" value="1"/>
</dbReference>
<dbReference type="GO" id="GO:0005886">
    <property type="term" value="C:plasma membrane"/>
    <property type="evidence" value="ECO:0007669"/>
    <property type="project" value="UniProtKB-SubCell"/>
</dbReference>
<sequence>MNTIKSSLSVQMKSYSFWVGLLLTVVAFSILVNLGLWQLSRAGEKQQMEQFLDAREQAPAIDITQLNVTENRYLTGMRVTAELRPIKGKYLLLDNQTYQGEVGYLAYQLMEFGVDRAVLVERGFIPSKGQRGNLPSVDWLNSPLISEARVYQRSSNPLSDELYIEPGVPHRIQNLNIAELEQYWQHPIEPYILQPRTSDWPYGQPWKPVPLGSAKHTGYAVQWFSMAVALVLLSGWVFIRALKQGGQDG</sequence>
<comment type="similarity">
    <text evidence="2 6">Belongs to the SURF1 family.</text>
</comment>
<evidence type="ECO:0000256" key="6">
    <source>
        <dbReference type="RuleBase" id="RU363076"/>
    </source>
</evidence>
<dbReference type="AlphaFoldDB" id="A0A837GAE2"/>